<evidence type="ECO:0008006" key="3">
    <source>
        <dbReference type="Google" id="ProtNLM"/>
    </source>
</evidence>
<proteinExistence type="predicted"/>
<dbReference type="GeneTree" id="ENSGT01120000278073"/>
<evidence type="ECO:0000313" key="2">
    <source>
        <dbReference type="Proteomes" id="UP000694380"/>
    </source>
</evidence>
<reference evidence="1" key="1">
    <citation type="submission" date="2025-08" db="UniProtKB">
        <authorList>
            <consortium name="Ensembl"/>
        </authorList>
    </citation>
    <scope>IDENTIFICATION</scope>
</reference>
<dbReference type="Ensembl" id="ENSCPBT00000031064.1">
    <property type="protein sequence ID" value="ENSCPBP00000026365.1"/>
    <property type="gene ID" value="ENSCPBG00000018734.1"/>
</dbReference>
<sequence>MFLNSGKQVIPYRDQNYQELKEQCLSQENLFNDPYFEAGASSLGLESAKSKEIQWKRPKVRRSFFIQ</sequence>
<evidence type="ECO:0000313" key="1">
    <source>
        <dbReference type="Ensembl" id="ENSCPBP00000026365.1"/>
    </source>
</evidence>
<name>A0A8C3I014_CHRPI</name>
<dbReference type="SUPFAM" id="SSF54001">
    <property type="entry name" value="Cysteine proteinases"/>
    <property type="match status" value="1"/>
</dbReference>
<accession>A0A8C3I014</accession>
<dbReference type="AlphaFoldDB" id="A0A8C3I014"/>
<protein>
    <recommendedName>
        <fullName evidence="3">Calpain catalytic domain-containing protein</fullName>
    </recommendedName>
</protein>
<dbReference type="InterPro" id="IPR038765">
    <property type="entry name" value="Papain-like_cys_pep_sf"/>
</dbReference>
<keyword evidence="2" id="KW-1185">Reference proteome</keyword>
<reference evidence="1" key="2">
    <citation type="submission" date="2025-09" db="UniProtKB">
        <authorList>
            <consortium name="Ensembl"/>
        </authorList>
    </citation>
    <scope>IDENTIFICATION</scope>
</reference>
<organism evidence="1 2">
    <name type="scientific">Chrysemys picta bellii</name>
    <name type="common">Western painted turtle</name>
    <name type="synonym">Emys bellii</name>
    <dbReference type="NCBI Taxonomy" id="8478"/>
    <lineage>
        <taxon>Eukaryota</taxon>
        <taxon>Metazoa</taxon>
        <taxon>Chordata</taxon>
        <taxon>Craniata</taxon>
        <taxon>Vertebrata</taxon>
        <taxon>Euteleostomi</taxon>
        <taxon>Archelosauria</taxon>
        <taxon>Testudinata</taxon>
        <taxon>Testudines</taxon>
        <taxon>Cryptodira</taxon>
        <taxon>Durocryptodira</taxon>
        <taxon>Testudinoidea</taxon>
        <taxon>Emydidae</taxon>
        <taxon>Chrysemys</taxon>
    </lineage>
</organism>
<dbReference type="Proteomes" id="UP000694380">
    <property type="component" value="Unplaced"/>
</dbReference>